<reference evidence="2 3" key="1">
    <citation type="submission" date="2024-01" db="EMBL/GenBank/DDBJ databases">
        <authorList>
            <person name="Alioto T."/>
            <person name="Alioto T."/>
            <person name="Gomez Garrido J."/>
        </authorList>
    </citation>
    <scope>NUCLEOTIDE SEQUENCE [LARGE SCALE GENOMIC DNA]</scope>
</reference>
<comment type="caution">
    <text evidence="2">The sequence shown here is derived from an EMBL/GenBank/DDBJ whole genome shotgun (WGS) entry which is preliminary data.</text>
</comment>
<protein>
    <recommendedName>
        <fullName evidence="1">HAT C-terminal dimerisation domain-containing protein</fullName>
    </recommendedName>
</protein>
<keyword evidence="3" id="KW-1185">Reference proteome</keyword>
<sequence length="179" mass="20499">MAQFYGVTEENLTAELHQVQRLLERKKAQGHVVNDTLEFLALMRPYRDAFVDLYRLICISLTLPVISASSERSFSCLRRIKNYLRNSSGDTRNSNLALLSINKERTKTLDVQRIIDSSSLPPITKNSGLYSFENLNLASTRSGKKREEFMDAYTCLCNFISSRNIAWRKGNDMDCKSDD</sequence>
<dbReference type="PANTHER" id="PTHR45749">
    <property type="match status" value="1"/>
</dbReference>
<evidence type="ECO:0000313" key="2">
    <source>
        <dbReference type="EMBL" id="CAK6979961.1"/>
    </source>
</evidence>
<organism evidence="2 3">
    <name type="scientific">Scomber scombrus</name>
    <name type="common">Atlantic mackerel</name>
    <name type="synonym">Scomber vernalis</name>
    <dbReference type="NCBI Taxonomy" id="13677"/>
    <lineage>
        <taxon>Eukaryota</taxon>
        <taxon>Metazoa</taxon>
        <taxon>Chordata</taxon>
        <taxon>Craniata</taxon>
        <taxon>Vertebrata</taxon>
        <taxon>Euteleostomi</taxon>
        <taxon>Actinopterygii</taxon>
        <taxon>Neopterygii</taxon>
        <taxon>Teleostei</taxon>
        <taxon>Neoteleostei</taxon>
        <taxon>Acanthomorphata</taxon>
        <taxon>Pelagiaria</taxon>
        <taxon>Scombriformes</taxon>
        <taxon>Scombridae</taxon>
        <taxon>Scomber</taxon>
    </lineage>
</organism>
<dbReference type="Proteomes" id="UP001314229">
    <property type="component" value="Unassembled WGS sequence"/>
</dbReference>
<evidence type="ECO:0000259" key="1">
    <source>
        <dbReference type="Pfam" id="PF05699"/>
    </source>
</evidence>
<dbReference type="EMBL" id="CAWUFR010000630">
    <property type="protein sequence ID" value="CAK6979961.1"/>
    <property type="molecule type" value="Genomic_DNA"/>
</dbReference>
<dbReference type="PANTHER" id="PTHR45749:SF21">
    <property type="entry name" value="DUF4371 DOMAIN-CONTAINING PROTEIN"/>
    <property type="match status" value="1"/>
</dbReference>
<name>A0AAV1Q7E1_SCOSC</name>
<dbReference type="GO" id="GO:0046983">
    <property type="term" value="F:protein dimerization activity"/>
    <property type="evidence" value="ECO:0007669"/>
    <property type="project" value="InterPro"/>
</dbReference>
<accession>A0AAV1Q7E1</accession>
<feature type="domain" description="HAT C-terminal dimerisation" evidence="1">
    <location>
        <begin position="32"/>
        <end position="103"/>
    </location>
</feature>
<gene>
    <name evidence="2" type="ORF">FSCOSCO3_A030398</name>
</gene>
<proteinExistence type="predicted"/>
<evidence type="ECO:0000313" key="3">
    <source>
        <dbReference type="Proteomes" id="UP001314229"/>
    </source>
</evidence>
<dbReference type="Pfam" id="PF05699">
    <property type="entry name" value="Dimer_Tnp_hAT"/>
    <property type="match status" value="1"/>
</dbReference>
<dbReference type="AlphaFoldDB" id="A0AAV1Q7E1"/>
<dbReference type="InterPro" id="IPR008906">
    <property type="entry name" value="HATC_C_dom"/>
</dbReference>